<protein>
    <submittedName>
        <fullName evidence="1">Uncharacterized protein</fullName>
    </submittedName>
</protein>
<dbReference type="EMBL" id="LZEY01000023">
    <property type="protein sequence ID" value="OBU07751.1"/>
    <property type="molecule type" value="Genomic_DNA"/>
</dbReference>
<gene>
    <name evidence="1" type="ORF">AYY18_05885</name>
</gene>
<evidence type="ECO:0000313" key="1">
    <source>
        <dbReference type="EMBL" id="OBU07751.1"/>
    </source>
</evidence>
<accession>A0A1B8HFA3</accession>
<evidence type="ECO:0000313" key="2">
    <source>
        <dbReference type="Proteomes" id="UP000092377"/>
    </source>
</evidence>
<dbReference type="AlphaFoldDB" id="A0A1B8HFA3"/>
<dbReference type="RefSeq" id="WP_067402950.1">
    <property type="nucleotide sequence ID" value="NZ_LZEY01000023.1"/>
</dbReference>
<proteinExistence type="predicted"/>
<dbReference type="Proteomes" id="UP000092377">
    <property type="component" value="Unassembled WGS sequence"/>
</dbReference>
<sequence>MSAFGIRAFDDIGRDTVHMASNFVQPTLTINGSGSKTYQPPYGCKLYAFPTTGIFGDFNMTVSGNTITWVNIKSPLSVMVVFSLGAI</sequence>
<name>A0A1B8HFA3_9GAMM</name>
<dbReference type="OrthoDB" id="6457508at2"/>
<organism evidence="1 2">
    <name type="scientific">Morganella psychrotolerans</name>
    <dbReference type="NCBI Taxonomy" id="368603"/>
    <lineage>
        <taxon>Bacteria</taxon>
        <taxon>Pseudomonadati</taxon>
        <taxon>Pseudomonadota</taxon>
        <taxon>Gammaproteobacteria</taxon>
        <taxon>Enterobacterales</taxon>
        <taxon>Morganellaceae</taxon>
        <taxon>Morganella</taxon>
    </lineage>
</organism>
<keyword evidence="2" id="KW-1185">Reference proteome</keyword>
<comment type="caution">
    <text evidence="1">The sequence shown here is derived from an EMBL/GenBank/DDBJ whole genome shotgun (WGS) entry which is preliminary data.</text>
</comment>
<reference evidence="2" key="1">
    <citation type="submission" date="2016-06" db="EMBL/GenBank/DDBJ databases">
        <authorList>
            <person name="Butler K."/>
        </authorList>
    </citation>
    <scope>NUCLEOTIDE SEQUENCE [LARGE SCALE GENOMIC DNA]</scope>
    <source>
        <strain evidence="2">GCSL-Mp20</strain>
    </source>
</reference>